<evidence type="ECO:0008006" key="3">
    <source>
        <dbReference type="Google" id="ProtNLM"/>
    </source>
</evidence>
<evidence type="ECO:0000313" key="1">
    <source>
        <dbReference type="EMBL" id="MQN11088.1"/>
    </source>
</evidence>
<reference evidence="1 2" key="1">
    <citation type="submission" date="2019-09" db="EMBL/GenBank/DDBJ databases">
        <title>Distinct polysaccharide growth profiles of human intestinal Prevotella copri isolates.</title>
        <authorList>
            <person name="Fehlner-Peach H."/>
            <person name="Magnabosco C."/>
            <person name="Raghavan V."/>
            <person name="Scher J.U."/>
            <person name="Tett A."/>
            <person name="Cox L.M."/>
            <person name="Gottsegen C."/>
            <person name="Watters A."/>
            <person name="Wiltshire- Gordon J.D."/>
            <person name="Segata N."/>
            <person name="Bonneau R."/>
            <person name="Littman D.R."/>
        </authorList>
    </citation>
    <scope>NUCLEOTIDE SEQUENCE [LARGE SCALE GENOMIC DNA]</scope>
    <source>
        <strain evidence="2">iK21513</strain>
    </source>
</reference>
<dbReference type="RefSeq" id="WP_153079936.1">
    <property type="nucleotide sequence ID" value="NZ_VZAU01000108.1"/>
</dbReference>
<proteinExistence type="predicted"/>
<dbReference type="Proteomes" id="UP000406735">
    <property type="component" value="Unassembled WGS sequence"/>
</dbReference>
<comment type="caution">
    <text evidence="1">The sequence shown here is derived from an EMBL/GenBank/DDBJ whole genome shotgun (WGS) entry which is preliminary data.</text>
</comment>
<evidence type="ECO:0000313" key="2">
    <source>
        <dbReference type="Proteomes" id="UP000406735"/>
    </source>
</evidence>
<dbReference type="AlphaFoldDB" id="A0A6A7VWT7"/>
<gene>
    <name evidence="1" type="ORF">F7D97_14430</name>
</gene>
<protein>
    <recommendedName>
        <fullName evidence="3">Methyltransferase</fullName>
    </recommendedName>
</protein>
<sequence length="219" mass="24746">MTSQKGLRYDGSIEKYPITEGEIYSLGNGSKITIADITLGLPEFSKNADCVFIDPAGSKGVLKAYYTKAEKQCPVDNFDEFVAHIKRCIEQINPDRLFVECFYRNKKQLVPMVESLFPHVKIYENTYYHKPDCKCWIIQGTKQAEDWGLQGMDEWDAVFKICKDVPFSSITDFFMGQGLVAQAAYAAGKVFYGSDMNRNRLAVAISKVAKRGGEWTVTK</sequence>
<name>A0A6A7VWT7_9BACT</name>
<dbReference type="EMBL" id="VZCY01000118">
    <property type="protein sequence ID" value="MQN11088.1"/>
    <property type="molecule type" value="Genomic_DNA"/>
</dbReference>
<accession>A0A6A7VWT7</accession>
<organism evidence="1 2">
    <name type="scientific">Segatella copri</name>
    <dbReference type="NCBI Taxonomy" id="165179"/>
    <lineage>
        <taxon>Bacteria</taxon>
        <taxon>Pseudomonadati</taxon>
        <taxon>Bacteroidota</taxon>
        <taxon>Bacteroidia</taxon>
        <taxon>Bacteroidales</taxon>
        <taxon>Prevotellaceae</taxon>
        <taxon>Segatella</taxon>
    </lineage>
</organism>